<dbReference type="InterPro" id="IPR010610">
    <property type="entry name" value="EryCIII-like_C"/>
</dbReference>
<comment type="similarity">
    <text evidence="1">Belongs to the glycosyltransferase 28 family.</text>
</comment>
<organism evidence="6 7">
    <name type="scientific">Kutzneria viridogrisea</name>
    <dbReference type="NCBI Taxonomy" id="47990"/>
    <lineage>
        <taxon>Bacteria</taxon>
        <taxon>Bacillati</taxon>
        <taxon>Actinomycetota</taxon>
        <taxon>Actinomycetes</taxon>
        <taxon>Pseudonocardiales</taxon>
        <taxon>Pseudonocardiaceae</taxon>
        <taxon>Kutzneria</taxon>
    </lineage>
</organism>
<protein>
    <submittedName>
        <fullName evidence="6">Glycosyltransferase</fullName>
        <ecNumber evidence="6">2.4.1.-</ecNumber>
    </submittedName>
</protein>
<name>A0ABR6BAT1_9PSEU</name>
<dbReference type="Pfam" id="PF21036">
    <property type="entry name" value="EryCIII-like_N"/>
    <property type="match status" value="1"/>
</dbReference>
<feature type="domain" description="Erythromycin biosynthesis protein CIII-like N-terminal" evidence="5">
    <location>
        <begin position="22"/>
        <end position="219"/>
    </location>
</feature>
<gene>
    <name evidence="6" type="ORF">BC739_001053</name>
</gene>
<dbReference type="CDD" id="cd03784">
    <property type="entry name" value="GT1_Gtf-like"/>
    <property type="match status" value="1"/>
</dbReference>
<dbReference type="EC" id="2.4.1.-" evidence="6"/>
<sequence length="388" mass="41691">MRVLFSTSPLHGHLFPMVPLAYALQAAGHEVMVSATRNFHGPIEEAGLLPVGWLPEIEVPSFMLRDRSGAQLSHPKDPAGRTEAAGRAWGRYAAMVLESTLDICRVLRPDLVITEPTDYAAGMAAARLGLPWVEHGWGFGGLPEFRPAAGAELAPELAELGLSRLPSPDLAVDVWAPDPRRDHAPRVRRIRYVPYNGRAVDPGLPAPRPDRPRICLTFGNNLPRYGRSRFEPMLQATAKALADTGVEVVVALADDLAADWPQAPDQVRVVSWLPLSLVVPRCAAVVHHGGAGTTFVAMLNGVPQLVIPQAADQFANAEHVHRLEAGHHLPAAVGTPERIAVECTRLLADNRYRVAARAAAEENLAAPLPGEIVPELEALAAAVPSGCR</sequence>
<dbReference type="GO" id="GO:0016757">
    <property type="term" value="F:glycosyltransferase activity"/>
    <property type="evidence" value="ECO:0007669"/>
    <property type="project" value="UniProtKB-KW"/>
</dbReference>
<dbReference type="SUPFAM" id="SSF53756">
    <property type="entry name" value="UDP-Glycosyltransferase/glycogen phosphorylase"/>
    <property type="match status" value="1"/>
</dbReference>
<keyword evidence="3 6" id="KW-0808">Transferase</keyword>
<evidence type="ECO:0000256" key="1">
    <source>
        <dbReference type="ARBA" id="ARBA00006962"/>
    </source>
</evidence>
<comment type="caution">
    <text evidence="6">The sequence shown here is derived from an EMBL/GenBank/DDBJ whole genome shotgun (WGS) entry which is preliminary data.</text>
</comment>
<dbReference type="Gene3D" id="3.40.50.2000">
    <property type="entry name" value="Glycogen Phosphorylase B"/>
    <property type="match status" value="2"/>
</dbReference>
<evidence type="ECO:0000313" key="7">
    <source>
        <dbReference type="Proteomes" id="UP000517916"/>
    </source>
</evidence>
<evidence type="ECO:0000313" key="6">
    <source>
        <dbReference type="EMBL" id="MBA8923856.1"/>
    </source>
</evidence>
<dbReference type="InterPro" id="IPR048284">
    <property type="entry name" value="EryCIII-like_N"/>
</dbReference>
<feature type="domain" description="Erythromycin biosynthesis protein CIII-like C-terminal" evidence="4">
    <location>
        <begin position="239"/>
        <end position="379"/>
    </location>
</feature>
<evidence type="ECO:0000256" key="3">
    <source>
        <dbReference type="ARBA" id="ARBA00022679"/>
    </source>
</evidence>
<keyword evidence="7" id="KW-1185">Reference proteome</keyword>
<dbReference type="Proteomes" id="UP000517916">
    <property type="component" value="Unassembled WGS sequence"/>
</dbReference>
<dbReference type="EMBL" id="JACJID010000001">
    <property type="protein sequence ID" value="MBA8923856.1"/>
    <property type="molecule type" value="Genomic_DNA"/>
</dbReference>
<keyword evidence="2 6" id="KW-0328">Glycosyltransferase</keyword>
<reference evidence="6 7" key="1">
    <citation type="submission" date="2020-08" db="EMBL/GenBank/DDBJ databases">
        <title>Genomic Encyclopedia of Archaeal and Bacterial Type Strains, Phase II (KMG-II): from individual species to whole genera.</title>
        <authorList>
            <person name="Goeker M."/>
        </authorList>
    </citation>
    <scope>NUCLEOTIDE SEQUENCE [LARGE SCALE GENOMIC DNA]</scope>
    <source>
        <strain evidence="6 7">DSM 43850</strain>
    </source>
</reference>
<dbReference type="RefSeq" id="WP_182836424.1">
    <property type="nucleotide sequence ID" value="NZ_BAAABQ010000065.1"/>
</dbReference>
<dbReference type="Pfam" id="PF06722">
    <property type="entry name" value="EryCIII-like_C"/>
    <property type="match status" value="1"/>
</dbReference>
<evidence type="ECO:0000256" key="2">
    <source>
        <dbReference type="ARBA" id="ARBA00022676"/>
    </source>
</evidence>
<dbReference type="PANTHER" id="PTHR48050:SF13">
    <property type="entry name" value="STEROL 3-BETA-GLUCOSYLTRANSFERASE UGT80A2"/>
    <property type="match status" value="1"/>
</dbReference>
<dbReference type="InterPro" id="IPR002213">
    <property type="entry name" value="UDP_glucos_trans"/>
</dbReference>
<dbReference type="InterPro" id="IPR050426">
    <property type="entry name" value="Glycosyltransferase_28"/>
</dbReference>
<accession>A0ABR6BAT1</accession>
<dbReference type="PANTHER" id="PTHR48050">
    <property type="entry name" value="STEROL 3-BETA-GLUCOSYLTRANSFERASE"/>
    <property type="match status" value="1"/>
</dbReference>
<evidence type="ECO:0000259" key="4">
    <source>
        <dbReference type="Pfam" id="PF06722"/>
    </source>
</evidence>
<proteinExistence type="inferred from homology"/>
<evidence type="ECO:0000259" key="5">
    <source>
        <dbReference type="Pfam" id="PF21036"/>
    </source>
</evidence>